<dbReference type="CDD" id="cd00592">
    <property type="entry name" value="HTH_MerR-like"/>
    <property type="match status" value="1"/>
</dbReference>
<reference evidence="7 8" key="1">
    <citation type="submission" date="2023-07" db="EMBL/GenBank/DDBJ databases">
        <title>Sorghum-associated microbial communities from plants grown in Nebraska, USA.</title>
        <authorList>
            <person name="Schachtman D."/>
        </authorList>
    </citation>
    <scope>NUCLEOTIDE SEQUENCE [LARGE SCALE GENOMIC DNA]</scope>
    <source>
        <strain evidence="7 8">2980</strain>
    </source>
</reference>
<organism evidence="7 8">
    <name type="scientific">Microbacterium resistens</name>
    <dbReference type="NCBI Taxonomy" id="156977"/>
    <lineage>
        <taxon>Bacteria</taxon>
        <taxon>Bacillati</taxon>
        <taxon>Actinomycetota</taxon>
        <taxon>Actinomycetes</taxon>
        <taxon>Micrococcales</taxon>
        <taxon>Microbacteriaceae</taxon>
        <taxon>Microbacterium</taxon>
    </lineage>
</organism>
<accession>A0ABU1SDK7</accession>
<evidence type="ECO:0000256" key="1">
    <source>
        <dbReference type="ARBA" id="ARBA00022491"/>
    </source>
</evidence>
<dbReference type="Proteomes" id="UP001259347">
    <property type="component" value="Unassembled WGS sequence"/>
</dbReference>
<dbReference type="EMBL" id="JAVDUM010000007">
    <property type="protein sequence ID" value="MDR6867318.1"/>
    <property type="molecule type" value="Genomic_DNA"/>
</dbReference>
<dbReference type="SMART" id="SM00422">
    <property type="entry name" value="HTH_MERR"/>
    <property type="match status" value="1"/>
</dbReference>
<proteinExistence type="predicted"/>
<dbReference type="PANTHER" id="PTHR30204">
    <property type="entry name" value="REDOX-CYCLING DRUG-SENSING TRANSCRIPTIONAL ACTIVATOR SOXR"/>
    <property type="match status" value="1"/>
</dbReference>
<dbReference type="InterPro" id="IPR000551">
    <property type="entry name" value="MerR-type_HTH_dom"/>
</dbReference>
<dbReference type="RefSeq" id="WP_310019995.1">
    <property type="nucleotide sequence ID" value="NZ_JAVDUM010000007.1"/>
</dbReference>
<evidence type="ECO:0000256" key="5">
    <source>
        <dbReference type="SAM" id="MobiDB-lite"/>
    </source>
</evidence>
<feature type="domain" description="HTH merR-type" evidence="6">
    <location>
        <begin position="8"/>
        <end position="76"/>
    </location>
</feature>
<evidence type="ECO:0000313" key="7">
    <source>
        <dbReference type="EMBL" id="MDR6867318.1"/>
    </source>
</evidence>
<feature type="region of interest" description="Disordered" evidence="5">
    <location>
        <begin position="137"/>
        <end position="176"/>
    </location>
</feature>
<protein>
    <submittedName>
        <fullName evidence="7">DNA-binding transcriptional MerR regulator</fullName>
    </submittedName>
</protein>
<dbReference type="PANTHER" id="PTHR30204:SF69">
    <property type="entry name" value="MERR-FAMILY TRANSCRIPTIONAL REGULATOR"/>
    <property type="match status" value="1"/>
</dbReference>
<dbReference type="InterPro" id="IPR009061">
    <property type="entry name" value="DNA-bd_dom_put_sf"/>
</dbReference>
<keyword evidence="4" id="KW-0804">Transcription</keyword>
<dbReference type="PROSITE" id="PS50937">
    <property type="entry name" value="HTH_MERR_2"/>
    <property type="match status" value="1"/>
</dbReference>
<feature type="compositionally biased region" description="Low complexity" evidence="5">
    <location>
        <begin position="141"/>
        <end position="170"/>
    </location>
</feature>
<gene>
    <name evidence="7" type="ORF">J2Y69_001919</name>
</gene>
<sequence>MKSSDPRPWSVGEVAARFELPTNVLRHWETVGLLAPERDTAGRRRYGEDEVVRIAVILRSKAAGMSLEQISLLLDGGNAGRHVVLHSHLEDLDRRMAEMRRSREMVEHSLRCRSHDIATCPRFRAGVDDVLARFPGRDPADSAADSAADSTARVSAPAARAAGPAVRPSPFSSPDA</sequence>
<keyword evidence="1" id="KW-0678">Repressor</keyword>
<dbReference type="SUPFAM" id="SSF46955">
    <property type="entry name" value="Putative DNA-binding domain"/>
    <property type="match status" value="1"/>
</dbReference>
<dbReference type="Gene3D" id="1.10.1660.10">
    <property type="match status" value="1"/>
</dbReference>
<dbReference type="Pfam" id="PF13411">
    <property type="entry name" value="MerR_1"/>
    <property type="match status" value="1"/>
</dbReference>
<comment type="caution">
    <text evidence="7">The sequence shown here is derived from an EMBL/GenBank/DDBJ whole genome shotgun (WGS) entry which is preliminary data.</text>
</comment>
<name>A0ABU1SDK7_9MICO</name>
<keyword evidence="2" id="KW-0805">Transcription regulation</keyword>
<evidence type="ECO:0000256" key="2">
    <source>
        <dbReference type="ARBA" id="ARBA00023015"/>
    </source>
</evidence>
<evidence type="ECO:0000259" key="6">
    <source>
        <dbReference type="PROSITE" id="PS50937"/>
    </source>
</evidence>
<evidence type="ECO:0000256" key="4">
    <source>
        <dbReference type="ARBA" id="ARBA00023163"/>
    </source>
</evidence>
<keyword evidence="8" id="KW-1185">Reference proteome</keyword>
<evidence type="ECO:0000313" key="8">
    <source>
        <dbReference type="Proteomes" id="UP001259347"/>
    </source>
</evidence>
<dbReference type="InterPro" id="IPR047057">
    <property type="entry name" value="MerR_fam"/>
</dbReference>
<dbReference type="GO" id="GO:0003677">
    <property type="term" value="F:DNA binding"/>
    <property type="evidence" value="ECO:0007669"/>
    <property type="project" value="UniProtKB-KW"/>
</dbReference>
<keyword evidence="3 7" id="KW-0238">DNA-binding</keyword>
<evidence type="ECO:0000256" key="3">
    <source>
        <dbReference type="ARBA" id="ARBA00023125"/>
    </source>
</evidence>